<protein>
    <submittedName>
        <fullName evidence="5">Beta-glucosidase</fullName>
    </submittedName>
</protein>
<dbReference type="GO" id="GO:0031222">
    <property type="term" value="P:arabinan catabolic process"/>
    <property type="evidence" value="ECO:0007669"/>
    <property type="project" value="TreeGrafter"/>
</dbReference>
<dbReference type="InterPro" id="IPR026891">
    <property type="entry name" value="Fn3-like"/>
</dbReference>
<comment type="similarity">
    <text evidence="1">Belongs to the glycosyl hydrolase 3 family.</text>
</comment>
<dbReference type="Gene3D" id="3.20.20.300">
    <property type="entry name" value="Glycoside hydrolase, family 3, N-terminal domain"/>
    <property type="match status" value="1"/>
</dbReference>
<dbReference type="Pfam" id="PF01915">
    <property type="entry name" value="Glyco_hydro_3_C"/>
    <property type="match status" value="1"/>
</dbReference>
<dbReference type="SMART" id="SM01217">
    <property type="entry name" value="Fn3_like"/>
    <property type="match status" value="1"/>
</dbReference>
<reference evidence="5 6" key="1">
    <citation type="submission" date="2018-07" db="EMBL/GenBank/DDBJ databases">
        <title>A draft genome of a endophytic bacteria, a new species of Pedobacter.</title>
        <authorList>
            <person name="Zhang Z.D."/>
            <person name="Chen Z.J."/>
        </authorList>
    </citation>
    <scope>NUCLEOTIDE SEQUENCE [LARGE SCALE GENOMIC DNA]</scope>
    <source>
        <strain evidence="5 6">RS10</strain>
    </source>
</reference>
<name>A0A366LBX7_9SPHI</name>
<dbReference type="GO" id="GO:0009044">
    <property type="term" value="F:xylan 1,4-beta-xylosidase activity"/>
    <property type="evidence" value="ECO:0007669"/>
    <property type="project" value="InterPro"/>
</dbReference>
<evidence type="ECO:0000256" key="2">
    <source>
        <dbReference type="ARBA" id="ARBA00022729"/>
    </source>
</evidence>
<organism evidence="5 6">
    <name type="scientific">Pedobacter miscanthi</name>
    <dbReference type="NCBI Taxonomy" id="2259170"/>
    <lineage>
        <taxon>Bacteria</taxon>
        <taxon>Pseudomonadati</taxon>
        <taxon>Bacteroidota</taxon>
        <taxon>Sphingobacteriia</taxon>
        <taxon>Sphingobacteriales</taxon>
        <taxon>Sphingobacteriaceae</taxon>
        <taxon>Pedobacter</taxon>
    </lineage>
</organism>
<dbReference type="Pfam" id="PF14310">
    <property type="entry name" value="Fn3-like"/>
    <property type="match status" value="1"/>
</dbReference>
<dbReference type="Pfam" id="PF00933">
    <property type="entry name" value="Glyco_hydro_3"/>
    <property type="match status" value="1"/>
</dbReference>
<dbReference type="PRINTS" id="PR00133">
    <property type="entry name" value="GLHYDRLASE3"/>
</dbReference>
<dbReference type="InterPro" id="IPR036962">
    <property type="entry name" value="Glyco_hydro_3_N_sf"/>
</dbReference>
<dbReference type="SUPFAM" id="SSF51445">
    <property type="entry name" value="(Trans)glycosidases"/>
    <property type="match status" value="1"/>
</dbReference>
<dbReference type="FunFam" id="2.60.40.10:FF:000495">
    <property type="entry name" value="Periplasmic beta-glucosidase"/>
    <property type="match status" value="1"/>
</dbReference>
<dbReference type="GO" id="GO:0045493">
    <property type="term" value="P:xylan catabolic process"/>
    <property type="evidence" value="ECO:0007669"/>
    <property type="project" value="InterPro"/>
</dbReference>
<keyword evidence="2" id="KW-0732">Signal</keyword>
<dbReference type="InterPro" id="IPR017853">
    <property type="entry name" value="GH"/>
</dbReference>
<evidence type="ECO:0000313" key="5">
    <source>
        <dbReference type="EMBL" id="RBQ11395.1"/>
    </source>
</evidence>
<evidence type="ECO:0000256" key="1">
    <source>
        <dbReference type="ARBA" id="ARBA00005336"/>
    </source>
</evidence>
<dbReference type="PANTHER" id="PTHR42721:SF3">
    <property type="entry name" value="BETA-D-XYLOSIDASE 5-RELATED"/>
    <property type="match status" value="1"/>
</dbReference>
<gene>
    <name evidence="5" type="ORF">DRW42_02720</name>
</gene>
<dbReference type="Gene3D" id="2.60.40.10">
    <property type="entry name" value="Immunoglobulins"/>
    <property type="match status" value="1"/>
</dbReference>
<feature type="domain" description="Fibronectin type III-like" evidence="4">
    <location>
        <begin position="695"/>
        <end position="764"/>
    </location>
</feature>
<keyword evidence="3" id="KW-0378">Hydrolase</keyword>
<dbReference type="RefSeq" id="WP_113947309.1">
    <property type="nucleotide sequence ID" value="NZ_QNQU01000002.1"/>
</dbReference>
<dbReference type="AlphaFoldDB" id="A0A366LBX7"/>
<comment type="caution">
    <text evidence="5">The sequence shown here is derived from an EMBL/GenBank/DDBJ whole genome shotgun (WGS) entry which is preliminary data.</text>
</comment>
<accession>A0A366LBX7</accession>
<dbReference type="OrthoDB" id="9758670at2"/>
<dbReference type="SUPFAM" id="SSF52279">
    <property type="entry name" value="Beta-D-glucan exohydrolase, C-terminal domain"/>
    <property type="match status" value="1"/>
</dbReference>
<dbReference type="PANTHER" id="PTHR42721">
    <property type="entry name" value="SUGAR HYDROLASE-RELATED"/>
    <property type="match status" value="1"/>
</dbReference>
<evidence type="ECO:0000313" key="6">
    <source>
        <dbReference type="Proteomes" id="UP000252081"/>
    </source>
</evidence>
<evidence type="ECO:0000256" key="3">
    <source>
        <dbReference type="ARBA" id="ARBA00022801"/>
    </source>
</evidence>
<dbReference type="GO" id="GO:0046556">
    <property type="term" value="F:alpha-L-arabinofuranosidase activity"/>
    <property type="evidence" value="ECO:0007669"/>
    <property type="project" value="TreeGrafter"/>
</dbReference>
<sequence>MVIVFAFKEKPVSVNQPWIDFNKNGKLDIYEDKKQPVKVRVADLLKRMTIEEKTCQLTTLYGYGAFLKDRLPAASWKDSVWKDGIANIDEQLTGLRKDTVLAFPYSAHAEAINKIQRWFIEETRLGIPVDFTTEGIRGLNHMKATYFPAQLAQGSSFNKQLVREIGRVTSSEAKALGYTNVYSPILDVSSDPRWGRMEETYGCDPFLVSQLGKENILGIQENGIISTVKHFAVYSIPVGGRDGGVRTDPHVAPREMWNLYLEPFRVAFQEAHAKGVMASYNDYDGQPVIASHYFLTDILRKQFGFKGYVTSDSHALEDLFAKHHVAKDTADAARMALNAGLNVRTEFKNPADYLRGLRRGIKNGSITMSVVNQRVAEVLRVKFEIGLFDQPYVKDPGAADKTVHNIKAKALALQAAREGIVLLENHNNILPLDSTKTGSMAIIGPNAKEHHSLLSRYGPTHASVITVFDGLKAALPNGTKINYAKGCDHIDPHFPESDVQDFDLSEKENAAIENAVEAAKKSETVFLVLGDNENTIGETKSRLTLKLPGRQELLLKRIAALKKPMIILLVGGRPVTFSFDHKTIPAIVETWYLGEYTGKAIADVLFGKYNPGGKLSVPFPKMVGQIPLSFPIKPSADAESKEDANVSGFLYPFGYGLSYTSFQYSDLNIVNAYPKEKKIKVSFKIKNTGKREGDEVPQLYFQDEVSSVITYSKNLRGFERVHLEAGQSKTVNFVLTQQDLSLLDANMKRVVEPGWFKIMVGSSSEDDRLTGRVKVD</sequence>
<dbReference type="Proteomes" id="UP000252081">
    <property type="component" value="Unassembled WGS sequence"/>
</dbReference>
<keyword evidence="6" id="KW-1185">Reference proteome</keyword>
<dbReference type="InterPro" id="IPR036881">
    <property type="entry name" value="Glyco_hydro_3_C_sf"/>
</dbReference>
<proteinExistence type="inferred from homology"/>
<dbReference type="Gene3D" id="3.40.50.1700">
    <property type="entry name" value="Glycoside hydrolase family 3 C-terminal domain"/>
    <property type="match status" value="1"/>
</dbReference>
<dbReference type="EMBL" id="QNQU01000002">
    <property type="protein sequence ID" value="RBQ11395.1"/>
    <property type="molecule type" value="Genomic_DNA"/>
</dbReference>
<dbReference type="InterPro" id="IPR013783">
    <property type="entry name" value="Ig-like_fold"/>
</dbReference>
<evidence type="ECO:0000259" key="4">
    <source>
        <dbReference type="SMART" id="SM01217"/>
    </source>
</evidence>
<dbReference type="InterPro" id="IPR044993">
    <property type="entry name" value="BXL"/>
</dbReference>
<dbReference type="InterPro" id="IPR002772">
    <property type="entry name" value="Glyco_hydro_3_C"/>
</dbReference>
<dbReference type="GO" id="GO:0008422">
    <property type="term" value="F:beta-glucosidase activity"/>
    <property type="evidence" value="ECO:0007669"/>
    <property type="project" value="UniProtKB-ARBA"/>
</dbReference>
<dbReference type="InterPro" id="IPR001764">
    <property type="entry name" value="Glyco_hydro_3_N"/>
</dbReference>